<feature type="region of interest" description="Disordered" evidence="1">
    <location>
        <begin position="277"/>
        <end position="298"/>
    </location>
</feature>
<dbReference type="AlphaFoldDB" id="A0AAE0M0Q5"/>
<reference evidence="3" key="1">
    <citation type="journal article" date="2023" name="Mol. Phylogenet. Evol.">
        <title>Genome-scale phylogeny and comparative genomics of the fungal order Sordariales.</title>
        <authorList>
            <person name="Hensen N."/>
            <person name="Bonometti L."/>
            <person name="Westerberg I."/>
            <person name="Brannstrom I.O."/>
            <person name="Guillou S."/>
            <person name="Cros-Aarteil S."/>
            <person name="Calhoun S."/>
            <person name="Haridas S."/>
            <person name="Kuo A."/>
            <person name="Mondo S."/>
            <person name="Pangilinan J."/>
            <person name="Riley R."/>
            <person name="LaButti K."/>
            <person name="Andreopoulos B."/>
            <person name="Lipzen A."/>
            <person name="Chen C."/>
            <person name="Yan M."/>
            <person name="Daum C."/>
            <person name="Ng V."/>
            <person name="Clum A."/>
            <person name="Steindorff A."/>
            <person name="Ohm R.A."/>
            <person name="Martin F."/>
            <person name="Silar P."/>
            <person name="Natvig D.O."/>
            <person name="Lalanne C."/>
            <person name="Gautier V."/>
            <person name="Ament-Velasquez S.L."/>
            <person name="Kruys A."/>
            <person name="Hutchinson M.I."/>
            <person name="Powell A.J."/>
            <person name="Barry K."/>
            <person name="Miller A.N."/>
            <person name="Grigoriev I.V."/>
            <person name="Debuchy R."/>
            <person name="Gladieux P."/>
            <person name="Hiltunen Thoren M."/>
            <person name="Johannesson H."/>
        </authorList>
    </citation>
    <scope>NUCLEOTIDE SEQUENCE</scope>
    <source>
        <strain evidence="3">CBS 118394</strain>
    </source>
</reference>
<name>A0AAE0M0Q5_9PEZI</name>
<evidence type="ECO:0000259" key="2">
    <source>
        <dbReference type="Pfam" id="PF24476"/>
    </source>
</evidence>
<dbReference type="PANTHER" id="PTHR35186:SF4">
    <property type="entry name" value="PRION-INHIBITION AND PROPAGATION HELO DOMAIN-CONTAINING PROTEIN"/>
    <property type="match status" value="1"/>
</dbReference>
<gene>
    <name evidence="3" type="ORF">B0H66DRAFT_605559</name>
</gene>
<dbReference type="Pfam" id="PF24476">
    <property type="entry name" value="DUF7580"/>
    <property type="match status" value="1"/>
</dbReference>
<accession>A0AAE0M0Q5</accession>
<evidence type="ECO:0000313" key="3">
    <source>
        <dbReference type="EMBL" id="KAK3314613.1"/>
    </source>
</evidence>
<keyword evidence="4" id="KW-1185">Reference proteome</keyword>
<dbReference type="Proteomes" id="UP001283341">
    <property type="component" value="Unassembled WGS sequence"/>
</dbReference>
<dbReference type="InterPro" id="IPR056002">
    <property type="entry name" value="DUF7580"/>
</dbReference>
<protein>
    <recommendedName>
        <fullName evidence="2">DUF7580 domain-containing protein</fullName>
    </recommendedName>
</protein>
<evidence type="ECO:0000256" key="1">
    <source>
        <dbReference type="SAM" id="MobiDB-lite"/>
    </source>
</evidence>
<evidence type="ECO:0000313" key="4">
    <source>
        <dbReference type="Proteomes" id="UP001283341"/>
    </source>
</evidence>
<dbReference type="PANTHER" id="PTHR35186">
    <property type="entry name" value="ANK_REP_REGION DOMAIN-CONTAINING PROTEIN"/>
    <property type="match status" value="1"/>
</dbReference>
<proteinExistence type="predicted"/>
<sequence length="606" mass="68265">MSGFEIAGVVLGAFPIALHLLDNYREMARRAGLWYKIRLEYAKCRNDVEFQSVTLSSHVRQLILPLLVDDNKMNKLLSDPGGESWKEPAIELLLRDRLGATYDLYIGYIKGMEETMAKLNKELSMDSNPVQDQLNSPKTPVMKTKLRSAVTKAGMEFQLYKVKFSNGEANRTELLVQLQEYNDKLEKLLSTSDRDAQLKKQRTAVQYKTSIDAALCSFWKHASRLFGALASAWNCSCRDQHWAKLLLQHRTDRTAEFDVMFISGSSGWQIQHTKISENDGIKNGPTAQASSPNSMPIHQPAHRQNVAIHLKSAMRVKSNSKTATGPGMRTRTATISKSSITLGSVAVASCSSTPPQPLPFDRQPIHSLCITLHQQQQQQQTHQPSCCGYLTATPDETSSSDCKYYVHTLARHETNMLSTITLDQIMRGGGNASIPPPTRKQRYILALTLASSFLQLLDTPWLPVSWKKTDIIFITSTLSNTSDPHQPYLRRESFLQLNPNNQTAAAPSLAKSLDQLGIVLLELCFGKALEDQPYRKTLPPGRTEEEKAVFDVVAARDWQYDVEEEAGREYFEAVSWCLGGIRPDRWRQDMLRCVVEPLQRCRDFLV</sequence>
<comment type="caution">
    <text evidence="3">The sequence shown here is derived from an EMBL/GenBank/DDBJ whole genome shotgun (WGS) entry which is preliminary data.</text>
</comment>
<reference evidence="3" key="2">
    <citation type="submission" date="2023-06" db="EMBL/GenBank/DDBJ databases">
        <authorList>
            <consortium name="Lawrence Berkeley National Laboratory"/>
            <person name="Haridas S."/>
            <person name="Hensen N."/>
            <person name="Bonometti L."/>
            <person name="Westerberg I."/>
            <person name="Brannstrom I.O."/>
            <person name="Guillou S."/>
            <person name="Cros-Aarteil S."/>
            <person name="Calhoun S."/>
            <person name="Kuo A."/>
            <person name="Mondo S."/>
            <person name="Pangilinan J."/>
            <person name="Riley R."/>
            <person name="Labutti K."/>
            <person name="Andreopoulos B."/>
            <person name="Lipzen A."/>
            <person name="Chen C."/>
            <person name="Yanf M."/>
            <person name="Daum C."/>
            <person name="Ng V."/>
            <person name="Clum A."/>
            <person name="Steindorff A."/>
            <person name="Ohm R."/>
            <person name="Martin F."/>
            <person name="Silar P."/>
            <person name="Natvig D."/>
            <person name="Lalanne C."/>
            <person name="Gautier V."/>
            <person name="Ament-Velasquez S.L."/>
            <person name="Kruys A."/>
            <person name="Hutchinson M.I."/>
            <person name="Powell A.J."/>
            <person name="Barry K."/>
            <person name="Miller A.N."/>
            <person name="Grigoriev I.V."/>
            <person name="Debuchy R."/>
            <person name="Gladieux P."/>
            <person name="Thoren M.H."/>
            <person name="Johannesson H."/>
        </authorList>
    </citation>
    <scope>NUCLEOTIDE SEQUENCE</scope>
    <source>
        <strain evidence="3">CBS 118394</strain>
    </source>
</reference>
<dbReference type="EMBL" id="JAUEDM010000006">
    <property type="protein sequence ID" value="KAK3314613.1"/>
    <property type="molecule type" value="Genomic_DNA"/>
</dbReference>
<organism evidence="3 4">
    <name type="scientific">Apodospora peruviana</name>
    <dbReference type="NCBI Taxonomy" id="516989"/>
    <lineage>
        <taxon>Eukaryota</taxon>
        <taxon>Fungi</taxon>
        <taxon>Dikarya</taxon>
        <taxon>Ascomycota</taxon>
        <taxon>Pezizomycotina</taxon>
        <taxon>Sordariomycetes</taxon>
        <taxon>Sordariomycetidae</taxon>
        <taxon>Sordariales</taxon>
        <taxon>Lasiosphaeriaceae</taxon>
        <taxon>Apodospora</taxon>
    </lineage>
</organism>
<feature type="compositionally biased region" description="Polar residues" evidence="1">
    <location>
        <begin position="285"/>
        <end position="296"/>
    </location>
</feature>
<feature type="domain" description="DUF7580" evidence="2">
    <location>
        <begin position="349"/>
        <end position="578"/>
    </location>
</feature>